<keyword evidence="7 8" id="KW-0472">Membrane</keyword>
<keyword evidence="6 8" id="KW-1133">Transmembrane helix</keyword>
<accession>A0ABN1KLS1</accession>
<evidence type="ECO:0000256" key="4">
    <source>
        <dbReference type="ARBA" id="ARBA00022519"/>
    </source>
</evidence>
<gene>
    <name evidence="9" type="ORF">GCM10009107_62530</name>
</gene>
<feature type="transmembrane region" description="Helical" evidence="8">
    <location>
        <begin position="318"/>
        <end position="342"/>
    </location>
</feature>
<keyword evidence="4" id="KW-0997">Cell inner membrane</keyword>
<keyword evidence="10" id="KW-1185">Reference proteome</keyword>
<protein>
    <submittedName>
        <fullName evidence="9">ABC transporter permease</fullName>
    </submittedName>
</protein>
<reference evidence="9 10" key="1">
    <citation type="journal article" date="2019" name="Int. J. Syst. Evol. Microbiol.">
        <title>The Global Catalogue of Microorganisms (GCM) 10K type strain sequencing project: providing services to taxonomists for standard genome sequencing and annotation.</title>
        <authorList>
            <consortium name="The Broad Institute Genomics Platform"/>
            <consortium name="The Broad Institute Genome Sequencing Center for Infectious Disease"/>
            <person name="Wu L."/>
            <person name="Ma J."/>
        </authorList>
    </citation>
    <scope>NUCLEOTIDE SEQUENCE [LARGE SCALE GENOMIC DNA]</scope>
    <source>
        <strain evidence="9 10">JCM 15503</strain>
    </source>
</reference>
<name>A0ABN1KLS1_9BURK</name>
<dbReference type="PANTHER" id="PTHR32196">
    <property type="entry name" value="ABC TRANSPORTER PERMEASE PROTEIN YPHD-RELATED-RELATED"/>
    <property type="match status" value="1"/>
</dbReference>
<evidence type="ECO:0000256" key="1">
    <source>
        <dbReference type="ARBA" id="ARBA00004651"/>
    </source>
</evidence>
<dbReference type="InterPro" id="IPR001851">
    <property type="entry name" value="ABC_transp_permease"/>
</dbReference>
<evidence type="ECO:0000256" key="3">
    <source>
        <dbReference type="ARBA" id="ARBA00022475"/>
    </source>
</evidence>
<keyword evidence="3" id="KW-1003">Cell membrane</keyword>
<dbReference type="CDD" id="cd06579">
    <property type="entry name" value="TM_PBP1_transp_AraH_like"/>
    <property type="match status" value="1"/>
</dbReference>
<feature type="transmembrane region" description="Helical" evidence="8">
    <location>
        <begin position="286"/>
        <end position="311"/>
    </location>
</feature>
<dbReference type="Pfam" id="PF02653">
    <property type="entry name" value="BPD_transp_2"/>
    <property type="match status" value="1"/>
</dbReference>
<comment type="subcellular location">
    <subcellularLocation>
        <location evidence="1">Cell membrane</location>
        <topology evidence="1">Multi-pass membrane protein</topology>
    </subcellularLocation>
</comment>
<feature type="transmembrane region" description="Helical" evidence="8">
    <location>
        <begin position="46"/>
        <end position="67"/>
    </location>
</feature>
<dbReference type="EMBL" id="BAAAEW010000052">
    <property type="protein sequence ID" value="GAA0770661.1"/>
    <property type="molecule type" value="Genomic_DNA"/>
</dbReference>
<comment type="caution">
    <text evidence="9">The sequence shown here is derived from an EMBL/GenBank/DDBJ whole genome shotgun (WGS) entry which is preliminary data.</text>
</comment>
<evidence type="ECO:0000256" key="6">
    <source>
        <dbReference type="ARBA" id="ARBA00022989"/>
    </source>
</evidence>
<dbReference type="RefSeq" id="WP_141290255.1">
    <property type="nucleotide sequence ID" value="NZ_BAAAEW010000052.1"/>
</dbReference>
<dbReference type="PANTHER" id="PTHR32196:SF21">
    <property type="entry name" value="ABC TRANSPORTER PERMEASE PROTEIN YPHD-RELATED"/>
    <property type="match status" value="1"/>
</dbReference>
<proteinExistence type="predicted"/>
<feature type="transmembrane region" description="Helical" evidence="8">
    <location>
        <begin position="124"/>
        <end position="146"/>
    </location>
</feature>
<evidence type="ECO:0000256" key="5">
    <source>
        <dbReference type="ARBA" id="ARBA00022692"/>
    </source>
</evidence>
<evidence type="ECO:0000256" key="8">
    <source>
        <dbReference type="SAM" id="Phobius"/>
    </source>
</evidence>
<organism evidence="9 10">
    <name type="scientific">Ideonella azotifigens</name>
    <dbReference type="NCBI Taxonomy" id="513160"/>
    <lineage>
        <taxon>Bacteria</taxon>
        <taxon>Pseudomonadati</taxon>
        <taxon>Pseudomonadota</taxon>
        <taxon>Betaproteobacteria</taxon>
        <taxon>Burkholderiales</taxon>
        <taxon>Sphaerotilaceae</taxon>
        <taxon>Ideonella</taxon>
    </lineage>
</organism>
<evidence type="ECO:0000313" key="9">
    <source>
        <dbReference type="EMBL" id="GAA0770661.1"/>
    </source>
</evidence>
<keyword evidence="5 8" id="KW-0812">Transmembrane</keyword>
<evidence type="ECO:0000256" key="2">
    <source>
        <dbReference type="ARBA" id="ARBA00022448"/>
    </source>
</evidence>
<evidence type="ECO:0000256" key="7">
    <source>
        <dbReference type="ARBA" id="ARBA00023136"/>
    </source>
</evidence>
<dbReference type="Proteomes" id="UP001500279">
    <property type="component" value="Unassembled WGS sequence"/>
</dbReference>
<feature type="transmembrane region" description="Helical" evidence="8">
    <location>
        <begin position="153"/>
        <end position="171"/>
    </location>
</feature>
<keyword evidence="2" id="KW-0813">Transport</keyword>
<feature type="transmembrane region" description="Helical" evidence="8">
    <location>
        <begin position="245"/>
        <end position="266"/>
    </location>
</feature>
<feature type="transmembrane region" description="Helical" evidence="8">
    <location>
        <begin position="191"/>
        <end position="216"/>
    </location>
</feature>
<evidence type="ECO:0000313" key="10">
    <source>
        <dbReference type="Proteomes" id="UP001500279"/>
    </source>
</evidence>
<sequence>MTPDPTAAAAAPATSSPTGPTLVTVAPAAPAGAISHLPPGLTLASLGPFIALLIACVFFATQSPIFLTGGNFSLILQQVAVVGVIAIGQTLVILTAGIDLSCGMVMALGGIVMSKLAVDAGLPAPLALLAGLAVTTLFGLVNGLLVTRVKLPSFIVTLGTMNIAFAITQLYSSSQTITDVPPLMTALGNTFAIGGTEFAWGTLLMLALYGVAWFVLRETAAGRHVYAVGNNPEATRLVGIPTQRVLLVVYVTAGFCYGLASLLSVARTGVGDPNAGQTENLDAITAVVLGGTSLFGGRGVVIGSLIGALVVGVFRNGLTLMGVSSIYQVLVTGVLVILAVAADQLSRRGAR</sequence>
<feature type="transmembrane region" description="Helical" evidence="8">
    <location>
        <begin position="79"/>
        <end position="112"/>
    </location>
</feature>